<name>A0A177NQR5_9GAMM</name>
<dbReference type="Gene3D" id="3.90.1580.10">
    <property type="entry name" value="paralog of FGE (formylglycine-generating enzyme)"/>
    <property type="match status" value="1"/>
</dbReference>
<dbReference type="EMBL" id="LUUK01000137">
    <property type="protein sequence ID" value="OAI20407.1"/>
    <property type="molecule type" value="Genomic_DNA"/>
</dbReference>
<protein>
    <recommendedName>
        <fullName evidence="2">Sulfatase-modifying factor enzyme-like domain-containing protein</fullName>
    </recommendedName>
</protein>
<keyword evidence="4" id="KW-1185">Reference proteome</keyword>
<dbReference type="PANTHER" id="PTHR23150:SF19">
    <property type="entry name" value="FORMYLGLYCINE-GENERATING ENZYME"/>
    <property type="match status" value="1"/>
</dbReference>
<comment type="caution">
    <text evidence="3">The sequence shown here is derived from an EMBL/GenBank/DDBJ whole genome shotgun (WGS) entry which is preliminary data.</text>
</comment>
<dbReference type="InterPro" id="IPR005532">
    <property type="entry name" value="SUMF_dom"/>
</dbReference>
<feature type="domain" description="Sulfatase-modifying factor enzyme-like" evidence="2">
    <location>
        <begin position="364"/>
        <end position="587"/>
    </location>
</feature>
<feature type="region of interest" description="Disordered" evidence="1">
    <location>
        <begin position="596"/>
        <end position="644"/>
    </location>
</feature>
<sequence>VPHSPRQVEAETARLIKIYCLDSVGNLQPQTGRLRTVEQRETEHRRMCHLREQLLVRTAFCVRVEMPLLRAVRVLRPDTAVEPGLEGLVWSYRPVVRASEVSRPLAADYQAGYRALFRGLPVEEQQAALDCVLNIHDWQGRSTGVLETLIWESHVNGIAANSRRERVVDARAWIAAFRAARRAQGNTRELAEFAQDVLSRNWGDAVFQKLQSPWLSELWASSGLTEIPVGLLSSDLDRVGVSDDGRQSYRLVQVGSRLWLWPETEPLPNLAVSMLNVPRIFKSVEVATNAPFSRRRFQPNGERLPILEQVADQTCDLIHDGKRYHLSHLQRPAWAGRFGRDRCGIFAELLLTTENCTAAQSFRWIEPGTFLMGSPDDEPERTANEGPQHWVTLSRGYWLADTACTQALWLAVMGNNPSHFKSDPNNPVEQVSWLDVQQFLETLQALLPGCQADLPSEAEWEYACRAGTITPFSFGANIAPAQVNYHGNFPYAGGERGEYRHRTVPVKTLPANPWGLYEMHGNVGEWCKDGRREYGAAAQIDPLGPSGQDRPRVIRGGSWGHIARWSRSALRRAFQPDRAFNDLGFRLCLRSIGPGQAAGGPAGSPGRASGASPDAPGEADTERDGLADKLASIFKPDPKPKRRS</sequence>
<gene>
    <name evidence="3" type="ORF">A1355_24010</name>
</gene>
<dbReference type="InterPro" id="IPR016187">
    <property type="entry name" value="CTDL_fold"/>
</dbReference>
<evidence type="ECO:0000256" key="1">
    <source>
        <dbReference type="SAM" id="MobiDB-lite"/>
    </source>
</evidence>
<evidence type="ECO:0000313" key="3">
    <source>
        <dbReference type="EMBL" id="OAI20407.1"/>
    </source>
</evidence>
<proteinExistence type="predicted"/>
<organism evidence="3 4">
    <name type="scientific">Methylomonas koyamae</name>
    <dbReference type="NCBI Taxonomy" id="702114"/>
    <lineage>
        <taxon>Bacteria</taxon>
        <taxon>Pseudomonadati</taxon>
        <taxon>Pseudomonadota</taxon>
        <taxon>Gammaproteobacteria</taxon>
        <taxon>Methylococcales</taxon>
        <taxon>Methylococcaceae</taxon>
        <taxon>Methylomonas</taxon>
    </lineage>
</organism>
<feature type="compositionally biased region" description="Low complexity" evidence="1">
    <location>
        <begin position="604"/>
        <end position="616"/>
    </location>
</feature>
<evidence type="ECO:0000259" key="2">
    <source>
        <dbReference type="Pfam" id="PF03781"/>
    </source>
</evidence>
<dbReference type="SUPFAM" id="SSF56436">
    <property type="entry name" value="C-type lectin-like"/>
    <property type="match status" value="1"/>
</dbReference>
<dbReference type="RefSeq" id="WP_064027366.1">
    <property type="nucleotide sequence ID" value="NZ_LUUK01000137.1"/>
</dbReference>
<dbReference type="PANTHER" id="PTHR23150">
    <property type="entry name" value="SULFATASE MODIFYING FACTOR 1, 2"/>
    <property type="match status" value="1"/>
</dbReference>
<dbReference type="InterPro" id="IPR042095">
    <property type="entry name" value="SUMF_sf"/>
</dbReference>
<dbReference type="InterPro" id="IPR051043">
    <property type="entry name" value="Sulfatase_Mod_Factor_Kinase"/>
</dbReference>
<dbReference type="STRING" id="702114.A1355_24010"/>
<reference evidence="4" key="1">
    <citation type="submission" date="2016-03" db="EMBL/GenBank/DDBJ databases">
        <authorList>
            <person name="Heylen K."/>
            <person name="De Vos P."/>
            <person name="Vekeman B."/>
        </authorList>
    </citation>
    <scope>NUCLEOTIDE SEQUENCE [LARGE SCALE GENOMIC DNA]</scope>
    <source>
        <strain evidence="4">R-45383</strain>
    </source>
</reference>
<feature type="non-terminal residue" evidence="3">
    <location>
        <position position="1"/>
    </location>
</feature>
<accession>A0A177NQR5</accession>
<evidence type="ECO:0000313" key="4">
    <source>
        <dbReference type="Proteomes" id="UP000077628"/>
    </source>
</evidence>
<dbReference type="Proteomes" id="UP000077628">
    <property type="component" value="Unassembled WGS sequence"/>
</dbReference>
<dbReference type="GO" id="GO:0120147">
    <property type="term" value="F:formylglycine-generating oxidase activity"/>
    <property type="evidence" value="ECO:0007669"/>
    <property type="project" value="TreeGrafter"/>
</dbReference>
<dbReference type="Pfam" id="PF03781">
    <property type="entry name" value="FGE-sulfatase"/>
    <property type="match status" value="1"/>
</dbReference>
<dbReference type="AlphaFoldDB" id="A0A177NQR5"/>